<evidence type="ECO:0000256" key="10">
    <source>
        <dbReference type="ARBA" id="ARBA00023114"/>
    </source>
</evidence>
<dbReference type="Gene3D" id="3.10.560.10">
    <property type="entry name" value="Outer membrane lipoprotein wza domain like"/>
    <property type="match status" value="1"/>
</dbReference>
<evidence type="ECO:0000313" key="19">
    <source>
        <dbReference type="Proteomes" id="UP001597467"/>
    </source>
</evidence>
<evidence type="ECO:0000256" key="15">
    <source>
        <dbReference type="SAM" id="Phobius"/>
    </source>
</evidence>
<keyword evidence="3" id="KW-0813">Transport</keyword>
<comment type="subcellular location">
    <subcellularLocation>
        <location evidence="1">Cell outer membrane</location>
        <topology evidence="1">Multi-pass membrane protein</topology>
    </subcellularLocation>
</comment>
<gene>
    <name evidence="18" type="ORF">ACFSSB_13240</name>
</gene>
<evidence type="ECO:0000313" key="18">
    <source>
        <dbReference type="EMBL" id="MFD2543292.1"/>
    </source>
</evidence>
<protein>
    <submittedName>
        <fullName evidence="18">Polysaccharide biosynthesis/export family protein</fullName>
    </submittedName>
</protein>
<dbReference type="InterPro" id="IPR054765">
    <property type="entry name" value="SLBB_dom"/>
</dbReference>
<evidence type="ECO:0000256" key="5">
    <source>
        <dbReference type="ARBA" id="ARBA00022597"/>
    </source>
</evidence>
<evidence type="ECO:0000256" key="8">
    <source>
        <dbReference type="ARBA" id="ARBA00023047"/>
    </source>
</evidence>
<evidence type="ECO:0000256" key="2">
    <source>
        <dbReference type="ARBA" id="ARBA00009450"/>
    </source>
</evidence>
<comment type="similarity">
    <text evidence="2">Belongs to the BexD/CtrA/VexA family.</text>
</comment>
<keyword evidence="9" id="KW-0406">Ion transport</keyword>
<keyword evidence="8" id="KW-0625">Polysaccharide transport</keyword>
<evidence type="ECO:0000256" key="4">
    <source>
        <dbReference type="ARBA" id="ARBA00022452"/>
    </source>
</evidence>
<dbReference type="Proteomes" id="UP001597467">
    <property type="component" value="Unassembled WGS sequence"/>
</dbReference>
<proteinExistence type="inferred from homology"/>
<evidence type="ECO:0000259" key="16">
    <source>
        <dbReference type="Pfam" id="PF02563"/>
    </source>
</evidence>
<keyword evidence="13" id="KW-0998">Cell outer membrane</keyword>
<keyword evidence="14" id="KW-0449">Lipoprotein</keyword>
<evidence type="ECO:0000256" key="7">
    <source>
        <dbReference type="ARBA" id="ARBA00022729"/>
    </source>
</evidence>
<evidence type="ECO:0000256" key="14">
    <source>
        <dbReference type="ARBA" id="ARBA00023288"/>
    </source>
</evidence>
<sequence>MQSQFSQQVAKIITLVVITIALSSCVSNKEILYFQDADQYSQDNVQYQHNTIQPNDILSVTINAAIPEAAIPYNKTVSSATTINSIDILKLQGYLVNPEGFIALPVLGKIKAAQRTNTELENLIVARLEEGGHLINPIVSVRLLNAKITVLGEVKQPGTFNFTEQYISVPQALGYAGDLTINGRRDDVLLIREVDAKRTITHLNLTATNWMDNPEYRLKPNDVLVVQPNRAKVKTAGYVGNVSTIVAIASVTLSAIILLTR</sequence>
<evidence type="ECO:0000256" key="11">
    <source>
        <dbReference type="ARBA" id="ARBA00023136"/>
    </source>
</evidence>
<organism evidence="18 19">
    <name type="scientific">Lacinutrix gracilariae</name>
    <dbReference type="NCBI Taxonomy" id="1747198"/>
    <lineage>
        <taxon>Bacteria</taxon>
        <taxon>Pseudomonadati</taxon>
        <taxon>Bacteroidota</taxon>
        <taxon>Flavobacteriia</taxon>
        <taxon>Flavobacteriales</taxon>
        <taxon>Flavobacteriaceae</taxon>
        <taxon>Lacinutrix</taxon>
    </lineage>
</organism>
<dbReference type="Pfam" id="PF02563">
    <property type="entry name" value="Poly_export"/>
    <property type="match status" value="1"/>
</dbReference>
<keyword evidence="7" id="KW-0732">Signal</keyword>
<keyword evidence="4" id="KW-1134">Transmembrane beta strand</keyword>
<dbReference type="Pfam" id="PF22461">
    <property type="entry name" value="SLBB_2"/>
    <property type="match status" value="1"/>
</dbReference>
<dbReference type="RefSeq" id="WP_379905030.1">
    <property type="nucleotide sequence ID" value="NZ_JBHULM010000011.1"/>
</dbReference>
<keyword evidence="6 15" id="KW-0812">Transmembrane</keyword>
<keyword evidence="10" id="KW-0626">Porin</keyword>
<dbReference type="EMBL" id="JBHULM010000011">
    <property type="protein sequence ID" value="MFD2543292.1"/>
    <property type="molecule type" value="Genomic_DNA"/>
</dbReference>
<comment type="caution">
    <text evidence="18">The sequence shown here is derived from an EMBL/GenBank/DDBJ whole genome shotgun (WGS) entry which is preliminary data.</text>
</comment>
<keyword evidence="19" id="KW-1185">Reference proteome</keyword>
<reference evidence="19" key="1">
    <citation type="journal article" date="2019" name="Int. J. Syst. Evol. Microbiol.">
        <title>The Global Catalogue of Microorganisms (GCM) 10K type strain sequencing project: providing services to taxonomists for standard genome sequencing and annotation.</title>
        <authorList>
            <consortium name="The Broad Institute Genomics Platform"/>
            <consortium name="The Broad Institute Genome Sequencing Center for Infectious Disease"/>
            <person name="Wu L."/>
            <person name="Ma J."/>
        </authorList>
    </citation>
    <scope>NUCLEOTIDE SEQUENCE [LARGE SCALE GENOMIC DNA]</scope>
    <source>
        <strain evidence="19">KCTC 42808</strain>
    </source>
</reference>
<dbReference type="InterPro" id="IPR003715">
    <property type="entry name" value="Poly_export_N"/>
</dbReference>
<evidence type="ECO:0000259" key="17">
    <source>
        <dbReference type="Pfam" id="PF22461"/>
    </source>
</evidence>
<evidence type="ECO:0000256" key="12">
    <source>
        <dbReference type="ARBA" id="ARBA00023139"/>
    </source>
</evidence>
<keyword evidence="11 15" id="KW-0472">Membrane</keyword>
<feature type="transmembrane region" description="Helical" evidence="15">
    <location>
        <begin position="238"/>
        <end position="259"/>
    </location>
</feature>
<feature type="domain" description="SLBB" evidence="17">
    <location>
        <begin position="147"/>
        <end position="226"/>
    </location>
</feature>
<evidence type="ECO:0000256" key="13">
    <source>
        <dbReference type="ARBA" id="ARBA00023237"/>
    </source>
</evidence>
<evidence type="ECO:0000256" key="6">
    <source>
        <dbReference type="ARBA" id="ARBA00022692"/>
    </source>
</evidence>
<dbReference type="PANTHER" id="PTHR33619:SF3">
    <property type="entry name" value="POLYSACCHARIDE EXPORT PROTEIN GFCE-RELATED"/>
    <property type="match status" value="1"/>
</dbReference>
<evidence type="ECO:0000256" key="3">
    <source>
        <dbReference type="ARBA" id="ARBA00022448"/>
    </source>
</evidence>
<keyword evidence="12" id="KW-0564">Palmitate</keyword>
<dbReference type="InterPro" id="IPR049712">
    <property type="entry name" value="Poly_export"/>
</dbReference>
<name>A0ABW5K2X7_9FLAO</name>
<evidence type="ECO:0000256" key="1">
    <source>
        <dbReference type="ARBA" id="ARBA00004571"/>
    </source>
</evidence>
<accession>A0ABW5K2X7</accession>
<keyword evidence="15" id="KW-1133">Transmembrane helix</keyword>
<dbReference type="PANTHER" id="PTHR33619">
    <property type="entry name" value="POLYSACCHARIDE EXPORT PROTEIN GFCE-RELATED"/>
    <property type="match status" value="1"/>
</dbReference>
<evidence type="ECO:0000256" key="9">
    <source>
        <dbReference type="ARBA" id="ARBA00023065"/>
    </source>
</evidence>
<keyword evidence="5" id="KW-0762">Sugar transport</keyword>
<feature type="domain" description="Polysaccharide export protein N-terminal" evidence="16">
    <location>
        <begin position="49"/>
        <end position="143"/>
    </location>
</feature>